<name>A0A316L652_9FLAO</name>
<evidence type="ECO:0000313" key="2">
    <source>
        <dbReference type="EMBL" id="PWL40405.1"/>
    </source>
</evidence>
<sequence>MKRKLVFLVLVPLLWSCKQKTDVVTPKQEIKKEKEVIKLSPIIREIALFADISLTDSTNVNTLVHFRSIDKEGMMESISMEEAVSLYRRTLKSGESNALPIFEIKNTDYTVLLALEKGYGGTIWGKLLVDRTTLEIKKIEFDHKAESEGYGDGISFSSFENQFVGAKIDFEANTFALNQAGKTVVKGNTAIDGISGATTTSAATIKMVNDGLKKHRNYLKK</sequence>
<dbReference type="Proteomes" id="UP000245762">
    <property type="component" value="Unassembled WGS sequence"/>
</dbReference>
<dbReference type="SMART" id="SM00900">
    <property type="entry name" value="FMN_bind"/>
    <property type="match status" value="1"/>
</dbReference>
<dbReference type="GO" id="GO:0010181">
    <property type="term" value="F:FMN binding"/>
    <property type="evidence" value="ECO:0007669"/>
    <property type="project" value="InterPro"/>
</dbReference>
<dbReference type="OrthoDB" id="9786835at2"/>
<reference evidence="2 3" key="1">
    <citation type="submission" date="2018-05" db="EMBL/GenBank/DDBJ databases">
        <title>Complete genome sequence of Flagellimonas aquimarina ECD12 isolated from seaweed Ecklonia cava.</title>
        <authorList>
            <person name="Choi S."/>
            <person name="Seong C."/>
        </authorList>
    </citation>
    <scope>NUCLEOTIDE SEQUENCE [LARGE SCALE GENOMIC DNA]</scope>
    <source>
        <strain evidence="2 3">ECD12</strain>
    </source>
</reference>
<dbReference type="InterPro" id="IPR007329">
    <property type="entry name" value="FMN-bd"/>
</dbReference>
<evidence type="ECO:0000259" key="1">
    <source>
        <dbReference type="SMART" id="SM00900"/>
    </source>
</evidence>
<dbReference type="GO" id="GO:0016020">
    <property type="term" value="C:membrane"/>
    <property type="evidence" value="ECO:0007669"/>
    <property type="project" value="InterPro"/>
</dbReference>
<gene>
    <name evidence="2" type="ORF">DKG77_06210</name>
</gene>
<keyword evidence="3" id="KW-1185">Reference proteome</keyword>
<dbReference type="EMBL" id="QGEG01000001">
    <property type="protein sequence ID" value="PWL40405.1"/>
    <property type="molecule type" value="Genomic_DNA"/>
</dbReference>
<evidence type="ECO:0000313" key="3">
    <source>
        <dbReference type="Proteomes" id="UP000245762"/>
    </source>
</evidence>
<proteinExistence type="predicted"/>
<feature type="domain" description="FMN-binding" evidence="1">
    <location>
        <begin position="118"/>
        <end position="215"/>
    </location>
</feature>
<protein>
    <recommendedName>
        <fullName evidence="1">FMN-binding domain-containing protein</fullName>
    </recommendedName>
</protein>
<dbReference type="Pfam" id="PF04205">
    <property type="entry name" value="FMN_bind"/>
    <property type="match status" value="1"/>
</dbReference>
<organism evidence="2 3">
    <name type="scientific">Flagellimonas aquimarina</name>
    <dbReference type="NCBI Taxonomy" id="2201895"/>
    <lineage>
        <taxon>Bacteria</taxon>
        <taxon>Pseudomonadati</taxon>
        <taxon>Bacteroidota</taxon>
        <taxon>Flavobacteriia</taxon>
        <taxon>Flavobacteriales</taxon>
        <taxon>Flavobacteriaceae</taxon>
        <taxon>Flagellimonas</taxon>
    </lineage>
</organism>
<dbReference type="AlphaFoldDB" id="A0A316L652"/>
<accession>A0A316L652</accession>
<comment type="caution">
    <text evidence="2">The sequence shown here is derived from an EMBL/GenBank/DDBJ whole genome shotgun (WGS) entry which is preliminary data.</text>
</comment>
<dbReference type="RefSeq" id="WP_109661196.1">
    <property type="nucleotide sequence ID" value="NZ_QGEG01000001.1"/>
</dbReference>